<dbReference type="Proteomes" id="UP001492380">
    <property type="component" value="Unassembled WGS sequence"/>
</dbReference>
<feature type="compositionally biased region" description="Basic and acidic residues" evidence="1">
    <location>
        <begin position="82"/>
        <end position="94"/>
    </location>
</feature>
<evidence type="ECO:0000313" key="3">
    <source>
        <dbReference type="Proteomes" id="UP001492380"/>
    </source>
</evidence>
<feature type="region of interest" description="Disordered" evidence="1">
    <location>
        <begin position="240"/>
        <end position="269"/>
    </location>
</feature>
<gene>
    <name evidence="2" type="ORF">HDK90DRAFT_506031</name>
</gene>
<comment type="caution">
    <text evidence="2">The sequence shown here is derived from an EMBL/GenBank/DDBJ whole genome shotgun (WGS) entry which is preliminary data.</text>
</comment>
<feature type="compositionally biased region" description="Low complexity" evidence="1">
    <location>
        <begin position="330"/>
        <end position="339"/>
    </location>
</feature>
<protein>
    <submittedName>
        <fullName evidence="2">Uncharacterized protein</fullName>
    </submittedName>
</protein>
<feature type="region of interest" description="Disordered" evidence="1">
    <location>
        <begin position="1"/>
        <end position="94"/>
    </location>
</feature>
<name>A0ABR1Z2G1_9PEZI</name>
<evidence type="ECO:0000313" key="2">
    <source>
        <dbReference type="EMBL" id="KAK8246220.1"/>
    </source>
</evidence>
<evidence type="ECO:0000256" key="1">
    <source>
        <dbReference type="SAM" id="MobiDB-lite"/>
    </source>
</evidence>
<keyword evidence="3" id="KW-1185">Reference proteome</keyword>
<reference evidence="2 3" key="1">
    <citation type="submission" date="2024-04" db="EMBL/GenBank/DDBJ databases">
        <title>Phyllosticta paracitricarpa is synonymous to the EU quarantine fungus P. citricarpa based on phylogenomic analyses.</title>
        <authorList>
            <consortium name="Lawrence Berkeley National Laboratory"/>
            <person name="Van Ingen-Buijs V.A."/>
            <person name="Van Westerhoven A.C."/>
            <person name="Haridas S."/>
            <person name="Skiadas P."/>
            <person name="Martin F."/>
            <person name="Groenewald J.Z."/>
            <person name="Crous P.W."/>
            <person name="Seidl M.F."/>
        </authorList>
    </citation>
    <scope>NUCLEOTIDE SEQUENCE [LARGE SCALE GENOMIC DNA]</scope>
    <source>
        <strain evidence="2 3">CBS 123374</strain>
    </source>
</reference>
<sequence>MSTPTTNRRVLLDSGKPERHATTPSKTPGRRVLGELATNAKVSPQKPAITSIKPQAPPSPSPRKQSRALPLPKNENASSEALRQERMTARKRSIHEVEDAVVREDAPGFPAKRVAGRADLSKSSRPPIHVRPETTATAPTMPTINLHRASSVEGSPEPAPQNTQETTGTIASFSSLIDYTAAASPKFHTSSPPEPAGTRVKTQAETLRLRLQAALYKVKTDQIFIPLGDLDIPPKYQRKPAETNAVASPSGQQTPPHSQAEYTTATTTTTENLDASSAALKLLPAPLLRPTAYSTRFIESPTLPSSPPATGPNHDDTTPRALSAQRDTDPTTPTAARRASVPAQLSSPPGSGSTDGDEARRAATEGELTSSVRKGRAASGLLELMRSA</sequence>
<feature type="region of interest" description="Disordered" evidence="1">
    <location>
        <begin position="298"/>
        <end position="388"/>
    </location>
</feature>
<dbReference type="EMBL" id="JBBWRZ010000001">
    <property type="protein sequence ID" value="KAK8246220.1"/>
    <property type="molecule type" value="Genomic_DNA"/>
</dbReference>
<accession>A0ABR1Z2G1</accession>
<feature type="compositionally biased region" description="Polar residues" evidence="1">
    <location>
        <begin position="245"/>
        <end position="262"/>
    </location>
</feature>
<feature type="compositionally biased region" description="Low complexity" evidence="1">
    <location>
        <begin position="134"/>
        <end position="143"/>
    </location>
</feature>
<proteinExistence type="predicted"/>
<organism evidence="2 3">
    <name type="scientific">Phyllosticta capitalensis</name>
    <dbReference type="NCBI Taxonomy" id="121624"/>
    <lineage>
        <taxon>Eukaryota</taxon>
        <taxon>Fungi</taxon>
        <taxon>Dikarya</taxon>
        <taxon>Ascomycota</taxon>
        <taxon>Pezizomycotina</taxon>
        <taxon>Dothideomycetes</taxon>
        <taxon>Dothideomycetes incertae sedis</taxon>
        <taxon>Botryosphaeriales</taxon>
        <taxon>Phyllostictaceae</taxon>
        <taxon>Phyllosticta</taxon>
    </lineage>
</organism>
<feature type="region of interest" description="Disordered" evidence="1">
    <location>
        <begin position="115"/>
        <end position="143"/>
    </location>
</feature>